<dbReference type="EMBL" id="LN679164">
    <property type="protein sequence ID" value="CEL62281.1"/>
    <property type="molecule type" value="Genomic_DNA"/>
</dbReference>
<reference evidence="3 4" key="1">
    <citation type="submission" date="2014-11" db="EMBL/GenBank/DDBJ databases">
        <authorList>
            <person name="Wibberg Daniel"/>
        </authorList>
    </citation>
    <scope>NUCLEOTIDE SEQUENCE [LARGE SCALE GENOMIC DNA]</scope>
    <source>
        <strain evidence="3">Rhizoctonia solani AG1-IB 7/3/14</strain>
    </source>
</reference>
<sequence>MATHSRPASQNSNRDPSVGGVLQEAHQSMSLGVQDALLESIQRLIILLTAQVADLSQQIRDRDQEFQDLRAMVEETNQAVTKAGPSTPEVKPAGTDVHQTPRAFGLWDNKPNPALATAATINPAGATQRILPSFALPSNPVKPPPSSHLAASSQQTSCSPSPIRASTAPTLGALTKVKVKAPEPYKGGIGADAKQWLARMMGWLTISGSQFANNRDVIMFLLINMEGTAAAWALPHIALIGEKRAVIKTPDDFQREFRKAFDNPDATAAAERKITKLVQTTTAAAYTAEFRTLQLEIDWNESALKAQYQQGLNWQVCTQMAMMMPQPSSLEAFMEAAVRIDNVHRELEASRPPRDNKPSNPPKSSSAPNKGTSTGSPVKPGDPHYVSKEEIE</sequence>
<evidence type="ECO:0000259" key="2">
    <source>
        <dbReference type="Pfam" id="PF03732"/>
    </source>
</evidence>
<accession>A0A0B7FWE7</accession>
<dbReference type="PANTHER" id="PTHR15503:SF22">
    <property type="entry name" value="TRANSPOSON TY3-I GAG POLYPROTEIN"/>
    <property type="match status" value="1"/>
</dbReference>
<feature type="compositionally biased region" description="Polar residues" evidence="1">
    <location>
        <begin position="149"/>
        <end position="160"/>
    </location>
</feature>
<gene>
    <name evidence="3" type="ORF">RSOLAG1IB_10345</name>
</gene>
<dbReference type="InterPro" id="IPR005162">
    <property type="entry name" value="Retrotrans_gag_dom"/>
</dbReference>
<dbReference type="STRING" id="1108050.A0A0B7FWE7"/>
<feature type="compositionally biased region" description="Basic and acidic residues" evidence="1">
    <location>
        <begin position="346"/>
        <end position="357"/>
    </location>
</feature>
<name>A0A0B7FWE7_THACB</name>
<feature type="compositionally biased region" description="Basic and acidic residues" evidence="1">
    <location>
        <begin position="381"/>
        <end position="392"/>
    </location>
</feature>
<feature type="region of interest" description="Disordered" evidence="1">
    <location>
        <begin position="346"/>
        <end position="392"/>
    </location>
</feature>
<dbReference type="Proteomes" id="UP000059188">
    <property type="component" value="Unassembled WGS sequence"/>
</dbReference>
<feature type="domain" description="Retrotransposon gag" evidence="2">
    <location>
        <begin position="223"/>
        <end position="313"/>
    </location>
</feature>
<dbReference type="PANTHER" id="PTHR15503">
    <property type="entry name" value="LDOC1 RELATED"/>
    <property type="match status" value="1"/>
</dbReference>
<organism evidence="3 4">
    <name type="scientific">Thanatephorus cucumeris (strain AG1-IB / isolate 7/3/14)</name>
    <name type="common">Lettuce bottom rot fungus</name>
    <name type="synonym">Rhizoctonia solani</name>
    <dbReference type="NCBI Taxonomy" id="1108050"/>
    <lineage>
        <taxon>Eukaryota</taxon>
        <taxon>Fungi</taxon>
        <taxon>Dikarya</taxon>
        <taxon>Basidiomycota</taxon>
        <taxon>Agaricomycotina</taxon>
        <taxon>Agaricomycetes</taxon>
        <taxon>Cantharellales</taxon>
        <taxon>Ceratobasidiaceae</taxon>
        <taxon>Rhizoctonia</taxon>
        <taxon>Rhizoctonia solani AG-1</taxon>
    </lineage>
</organism>
<feature type="region of interest" description="Disordered" evidence="1">
    <location>
        <begin position="141"/>
        <end position="163"/>
    </location>
</feature>
<keyword evidence="4" id="KW-1185">Reference proteome</keyword>
<dbReference type="InterPro" id="IPR032567">
    <property type="entry name" value="RTL1-rel"/>
</dbReference>
<evidence type="ECO:0000313" key="3">
    <source>
        <dbReference type="EMBL" id="CEL62281.1"/>
    </source>
</evidence>
<dbReference type="AlphaFoldDB" id="A0A0B7FWE7"/>
<evidence type="ECO:0000256" key="1">
    <source>
        <dbReference type="SAM" id="MobiDB-lite"/>
    </source>
</evidence>
<evidence type="ECO:0000313" key="4">
    <source>
        <dbReference type="Proteomes" id="UP000059188"/>
    </source>
</evidence>
<proteinExistence type="predicted"/>
<dbReference type="Pfam" id="PF03732">
    <property type="entry name" value="Retrotrans_gag"/>
    <property type="match status" value="1"/>
</dbReference>
<protein>
    <recommendedName>
        <fullName evidence="2">Retrotransposon gag domain-containing protein</fullName>
    </recommendedName>
</protein>